<feature type="non-terminal residue" evidence="3">
    <location>
        <position position="1"/>
    </location>
</feature>
<feature type="region of interest" description="Disordered" evidence="1">
    <location>
        <begin position="238"/>
        <end position="273"/>
    </location>
</feature>
<dbReference type="Pfam" id="PF22483">
    <property type="entry name" value="Mu-transpos_C_2"/>
    <property type="match status" value="1"/>
</dbReference>
<reference evidence="4" key="1">
    <citation type="journal article" date="2019" name="Int. J. Syst. Evol. Microbiol.">
        <title>The Global Catalogue of Microorganisms (GCM) 10K type strain sequencing project: providing services to taxonomists for standard genome sequencing and annotation.</title>
        <authorList>
            <consortium name="The Broad Institute Genomics Platform"/>
            <consortium name="The Broad Institute Genome Sequencing Center for Infectious Disease"/>
            <person name="Wu L."/>
            <person name="Ma J."/>
        </authorList>
    </citation>
    <scope>NUCLEOTIDE SEQUENCE [LARGE SCALE GENOMIC DNA]</scope>
    <source>
        <strain evidence="4">CCUG 56608</strain>
    </source>
</reference>
<evidence type="ECO:0000256" key="1">
    <source>
        <dbReference type="SAM" id="MobiDB-lite"/>
    </source>
</evidence>
<feature type="compositionally biased region" description="Basic and acidic residues" evidence="1">
    <location>
        <begin position="238"/>
        <end position="253"/>
    </location>
</feature>
<dbReference type="PANTHER" id="PTHR35004:SF8">
    <property type="entry name" value="TRANSPOSASE RV3428C-RELATED"/>
    <property type="match status" value="1"/>
</dbReference>
<keyword evidence="4" id="KW-1185">Reference proteome</keyword>
<dbReference type="Proteomes" id="UP001597041">
    <property type="component" value="Unassembled WGS sequence"/>
</dbReference>
<protein>
    <submittedName>
        <fullName evidence="3">IS21 family transposase</fullName>
    </submittedName>
</protein>
<name>A0ABW3NN66_9BACI</name>
<dbReference type="EMBL" id="JBHTKK010000058">
    <property type="protein sequence ID" value="MFD1068300.1"/>
    <property type="molecule type" value="Genomic_DNA"/>
</dbReference>
<sequence>DKPNVEGNVGHISTWIIASLRKEKFFSLPELNKAIWEKLKIVNTRDFQKKRGNRQEAFLKEEKFALIPLPRSPFEMACWKQIIVQPDYHIKIDKHFYSVPYDYIKCVVDVRITRNIIEVFYKNIRIASHKRIIGGSNEFITLPDHMPRDHRKYAEFDKAFILDWGAGVGTSALLVIERIIESYPTEKQGLKATYSLMKLADKYSIERIERACERVLSYTARPKIKSIQTILKTGHDKLPFDDQKNQSSKRDTKTSYGFTRGAAYYGGKDNDNR</sequence>
<evidence type="ECO:0000313" key="3">
    <source>
        <dbReference type="EMBL" id="MFD1068300.1"/>
    </source>
</evidence>
<proteinExistence type="predicted"/>
<evidence type="ECO:0000313" key="4">
    <source>
        <dbReference type="Proteomes" id="UP001597041"/>
    </source>
</evidence>
<gene>
    <name evidence="3" type="ORF">ACFQ19_20200</name>
</gene>
<feature type="domain" description="Transposase for insertion sequence element IS21-like C-terminal" evidence="2">
    <location>
        <begin position="69"/>
        <end position="138"/>
    </location>
</feature>
<accession>A0ABW3NN66</accession>
<evidence type="ECO:0000259" key="2">
    <source>
        <dbReference type="Pfam" id="PF22483"/>
    </source>
</evidence>
<dbReference type="PANTHER" id="PTHR35004">
    <property type="entry name" value="TRANSPOSASE RV3428C-RELATED"/>
    <property type="match status" value="1"/>
</dbReference>
<dbReference type="InterPro" id="IPR054353">
    <property type="entry name" value="IstA-like_C"/>
</dbReference>
<organism evidence="3 4">
    <name type="scientific">Oceanobacillus locisalsi</name>
    <dbReference type="NCBI Taxonomy" id="546107"/>
    <lineage>
        <taxon>Bacteria</taxon>
        <taxon>Bacillati</taxon>
        <taxon>Bacillota</taxon>
        <taxon>Bacilli</taxon>
        <taxon>Bacillales</taxon>
        <taxon>Bacillaceae</taxon>
        <taxon>Oceanobacillus</taxon>
    </lineage>
</organism>
<comment type="caution">
    <text evidence="3">The sequence shown here is derived from an EMBL/GenBank/DDBJ whole genome shotgun (WGS) entry which is preliminary data.</text>
</comment>